<name>A0AA39NUZ5_9AGAR</name>
<proteinExistence type="predicted"/>
<dbReference type="AlphaFoldDB" id="A0AA39NUZ5"/>
<evidence type="ECO:0000313" key="2">
    <source>
        <dbReference type="Proteomes" id="UP001175227"/>
    </source>
</evidence>
<gene>
    <name evidence="1" type="ORF">IW261DRAFT_1424418</name>
</gene>
<accession>A0AA39NUZ5</accession>
<protein>
    <submittedName>
        <fullName evidence="1">Uncharacterized protein</fullName>
    </submittedName>
</protein>
<dbReference type="EMBL" id="JAUEPR010000041">
    <property type="protein sequence ID" value="KAK0472366.1"/>
    <property type="molecule type" value="Genomic_DNA"/>
</dbReference>
<evidence type="ECO:0000313" key="1">
    <source>
        <dbReference type="EMBL" id="KAK0472366.1"/>
    </source>
</evidence>
<keyword evidence="2" id="KW-1185">Reference proteome</keyword>
<sequence length="210" mass="23501">METRHQLGSGAAERMYLLRRRDQGVHPHTWNVAAPRRPEEAIQPKHKEKDGKVYLTHYQPDLRAAKYLLSFEERDGVEEIYSVLLDETATLNGSVNILTCGGTNHIAGRAKQGLLNRRCQSAKIHGDSRDRVVLHGGNGKAEGSASILGIRQPSAFCEHQSKETKQEHWRQLVNVLPLSLLRQKSLMNDTSGDGGCSGWTPERLYLSINL</sequence>
<organism evidence="1 2">
    <name type="scientific">Armillaria novae-zelandiae</name>
    <dbReference type="NCBI Taxonomy" id="153914"/>
    <lineage>
        <taxon>Eukaryota</taxon>
        <taxon>Fungi</taxon>
        <taxon>Dikarya</taxon>
        <taxon>Basidiomycota</taxon>
        <taxon>Agaricomycotina</taxon>
        <taxon>Agaricomycetes</taxon>
        <taxon>Agaricomycetidae</taxon>
        <taxon>Agaricales</taxon>
        <taxon>Marasmiineae</taxon>
        <taxon>Physalacriaceae</taxon>
        <taxon>Armillaria</taxon>
    </lineage>
</organism>
<dbReference type="Proteomes" id="UP001175227">
    <property type="component" value="Unassembled WGS sequence"/>
</dbReference>
<reference evidence="1" key="1">
    <citation type="submission" date="2023-06" db="EMBL/GenBank/DDBJ databases">
        <authorList>
            <consortium name="Lawrence Berkeley National Laboratory"/>
            <person name="Ahrendt S."/>
            <person name="Sahu N."/>
            <person name="Indic B."/>
            <person name="Wong-Bajracharya J."/>
            <person name="Merenyi Z."/>
            <person name="Ke H.-M."/>
            <person name="Monk M."/>
            <person name="Kocsube S."/>
            <person name="Drula E."/>
            <person name="Lipzen A."/>
            <person name="Balint B."/>
            <person name="Henrissat B."/>
            <person name="Andreopoulos B."/>
            <person name="Martin F.M."/>
            <person name="Harder C.B."/>
            <person name="Rigling D."/>
            <person name="Ford K.L."/>
            <person name="Foster G.D."/>
            <person name="Pangilinan J."/>
            <person name="Papanicolaou A."/>
            <person name="Barry K."/>
            <person name="LaButti K."/>
            <person name="Viragh M."/>
            <person name="Koriabine M."/>
            <person name="Yan M."/>
            <person name="Riley R."/>
            <person name="Champramary S."/>
            <person name="Plett K.L."/>
            <person name="Tsai I.J."/>
            <person name="Slot J."/>
            <person name="Sipos G."/>
            <person name="Plett J."/>
            <person name="Nagy L.G."/>
            <person name="Grigoriev I.V."/>
        </authorList>
    </citation>
    <scope>NUCLEOTIDE SEQUENCE</scope>
    <source>
        <strain evidence="1">ICMP 16352</strain>
    </source>
</reference>
<comment type="caution">
    <text evidence="1">The sequence shown here is derived from an EMBL/GenBank/DDBJ whole genome shotgun (WGS) entry which is preliminary data.</text>
</comment>